<keyword evidence="5" id="KW-0540">Nuclease</keyword>
<sequence length="438" mass="47751">MTEGNIAPWLASSRWPTAPIRLVARLGSGHTPSRKVYEYWENCTIPWVTLADVWQLRNGGVDVISTTKEKISELGMANSSAALHPPGTVILSRTASVGFSAMLGADMATSQDFATWTCGHRLDPKFLLHVLRGMAPDLKRVSMGSTHKTIYMPDIEQLRTPLPPLEEQRRIADFLDAETSRIDLLIEKTIRQRELLVERGREQMRIATTTNGEPAVPTGIDWMPSVAESWNLTKVGHAFLAGSGTTPKSDSAEYFDGDYPWINSADLNDGVVDSAIRKVSKRALDDYSALKVHPAGSLVVAMYGQGATKGRVGLLGMDACVNQACCVLSPLGVITAPWAMYWFRSHKEGIVGLALGAGQPNLSQELIRQIKIPTPSIDLQNRIAATLRDFEGEFAVRSSCLVKRGHLLSERRQALITAAVTGQFDVTTASGRNATQGV</sequence>
<reference evidence="5 6" key="1">
    <citation type="submission" date="2024-06" db="EMBL/GenBank/DDBJ databases">
        <title>The Natural Products Discovery Center: Release of the First 8490 Sequenced Strains for Exploring Actinobacteria Biosynthetic Diversity.</title>
        <authorList>
            <person name="Kalkreuter E."/>
            <person name="Kautsar S.A."/>
            <person name="Yang D."/>
            <person name="Bader C.D."/>
            <person name="Teijaro C.N."/>
            <person name="Fluegel L."/>
            <person name="Davis C.M."/>
            <person name="Simpson J.R."/>
            <person name="Lauterbach L."/>
            <person name="Steele A.D."/>
            <person name="Gui C."/>
            <person name="Meng S."/>
            <person name="Li G."/>
            <person name="Viehrig K."/>
            <person name="Ye F."/>
            <person name="Su P."/>
            <person name="Kiefer A.F."/>
            <person name="Nichols A."/>
            <person name="Cepeda A.J."/>
            <person name="Yan W."/>
            <person name="Fan B."/>
            <person name="Jiang Y."/>
            <person name="Adhikari A."/>
            <person name="Zheng C.-J."/>
            <person name="Schuster L."/>
            <person name="Cowan T.M."/>
            <person name="Smanski M.J."/>
            <person name="Chevrette M.G."/>
            <person name="De Carvalho L.P.S."/>
            <person name="Shen B."/>
        </authorList>
    </citation>
    <scope>NUCLEOTIDE SEQUENCE [LARGE SCALE GENOMIC DNA]</scope>
    <source>
        <strain evidence="5 6">NPDC019434</strain>
    </source>
</reference>
<gene>
    <name evidence="5" type="ORF">ABZ507_18275</name>
</gene>
<dbReference type="PANTHER" id="PTHR30408:SF12">
    <property type="entry name" value="TYPE I RESTRICTION ENZYME MJAVIII SPECIFICITY SUBUNIT"/>
    <property type="match status" value="1"/>
</dbReference>
<name>A0ABV2XCZ3_9NOCA</name>
<feature type="domain" description="Type I restriction modification DNA specificity" evidence="4">
    <location>
        <begin position="23"/>
        <end position="184"/>
    </location>
</feature>
<keyword evidence="5" id="KW-0378">Hydrolase</keyword>
<keyword evidence="2" id="KW-0680">Restriction system</keyword>
<evidence type="ECO:0000256" key="1">
    <source>
        <dbReference type="ARBA" id="ARBA00010923"/>
    </source>
</evidence>
<evidence type="ECO:0000256" key="3">
    <source>
        <dbReference type="ARBA" id="ARBA00023125"/>
    </source>
</evidence>
<dbReference type="PANTHER" id="PTHR30408">
    <property type="entry name" value="TYPE-1 RESTRICTION ENZYME ECOKI SPECIFICITY PROTEIN"/>
    <property type="match status" value="1"/>
</dbReference>
<dbReference type="Gene3D" id="3.90.220.20">
    <property type="entry name" value="DNA methylase specificity domains"/>
    <property type="match status" value="2"/>
</dbReference>
<dbReference type="InterPro" id="IPR052021">
    <property type="entry name" value="Type-I_RS_S_subunit"/>
</dbReference>
<dbReference type="EC" id="3.1.21.-" evidence="5"/>
<keyword evidence="5" id="KW-0255">Endonuclease</keyword>
<dbReference type="InterPro" id="IPR044946">
    <property type="entry name" value="Restrct_endonuc_typeI_TRD_sf"/>
</dbReference>
<dbReference type="EMBL" id="JBEYBR010000045">
    <property type="protein sequence ID" value="MEU2123763.1"/>
    <property type="molecule type" value="Genomic_DNA"/>
</dbReference>
<dbReference type="Gene3D" id="1.10.287.1120">
    <property type="entry name" value="Bipartite methylase S protein"/>
    <property type="match status" value="1"/>
</dbReference>
<keyword evidence="3" id="KW-0238">DNA-binding</keyword>
<evidence type="ECO:0000313" key="6">
    <source>
        <dbReference type="Proteomes" id="UP001550535"/>
    </source>
</evidence>
<comment type="caution">
    <text evidence="5">The sequence shown here is derived from an EMBL/GenBank/DDBJ whole genome shotgun (WGS) entry which is preliminary data.</text>
</comment>
<dbReference type="CDD" id="cd17280">
    <property type="entry name" value="RMtype1_S_MspEN3ORF6650P_TRD2-CR2_like"/>
    <property type="match status" value="1"/>
</dbReference>
<dbReference type="RefSeq" id="WP_157114912.1">
    <property type="nucleotide sequence ID" value="NZ_JBEYBM010000016.1"/>
</dbReference>
<evidence type="ECO:0000313" key="5">
    <source>
        <dbReference type="EMBL" id="MEU2123763.1"/>
    </source>
</evidence>
<dbReference type="Proteomes" id="UP001550535">
    <property type="component" value="Unassembled WGS sequence"/>
</dbReference>
<proteinExistence type="inferred from homology"/>
<feature type="domain" description="Type I restriction modification DNA specificity" evidence="4">
    <location>
        <begin position="230"/>
        <end position="392"/>
    </location>
</feature>
<accession>A0ABV2XCZ3</accession>
<comment type="similarity">
    <text evidence="1">Belongs to the type-I restriction system S methylase family.</text>
</comment>
<keyword evidence="6" id="KW-1185">Reference proteome</keyword>
<dbReference type="InterPro" id="IPR000055">
    <property type="entry name" value="Restrct_endonuc_typeI_TRD"/>
</dbReference>
<protein>
    <submittedName>
        <fullName evidence="5">Restriction endonuclease subunit S</fullName>
        <ecNumber evidence="5">3.1.21.-</ecNumber>
    </submittedName>
</protein>
<evidence type="ECO:0000256" key="2">
    <source>
        <dbReference type="ARBA" id="ARBA00022747"/>
    </source>
</evidence>
<dbReference type="SUPFAM" id="SSF116734">
    <property type="entry name" value="DNA methylase specificity domain"/>
    <property type="match status" value="2"/>
</dbReference>
<dbReference type="GO" id="GO:0016787">
    <property type="term" value="F:hydrolase activity"/>
    <property type="evidence" value="ECO:0007669"/>
    <property type="project" value="UniProtKB-KW"/>
</dbReference>
<dbReference type="Pfam" id="PF01420">
    <property type="entry name" value="Methylase_S"/>
    <property type="match status" value="2"/>
</dbReference>
<organism evidence="5 6">
    <name type="scientific">Nocardia niwae</name>
    <dbReference type="NCBI Taxonomy" id="626084"/>
    <lineage>
        <taxon>Bacteria</taxon>
        <taxon>Bacillati</taxon>
        <taxon>Actinomycetota</taxon>
        <taxon>Actinomycetes</taxon>
        <taxon>Mycobacteriales</taxon>
        <taxon>Nocardiaceae</taxon>
        <taxon>Nocardia</taxon>
    </lineage>
</organism>
<dbReference type="CDD" id="cd17248">
    <property type="entry name" value="RMtype1_S_AmiI-TRD2-CR2_like"/>
    <property type="match status" value="1"/>
</dbReference>
<dbReference type="GO" id="GO:0004519">
    <property type="term" value="F:endonuclease activity"/>
    <property type="evidence" value="ECO:0007669"/>
    <property type="project" value="UniProtKB-KW"/>
</dbReference>
<evidence type="ECO:0000259" key="4">
    <source>
        <dbReference type="Pfam" id="PF01420"/>
    </source>
</evidence>